<dbReference type="GO" id="GO:0005576">
    <property type="term" value="C:extracellular region"/>
    <property type="evidence" value="ECO:0007669"/>
    <property type="project" value="InterPro"/>
</dbReference>
<feature type="region of interest" description="Disordered" evidence="1">
    <location>
        <begin position="84"/>
        <end position="103"/>
    </location>
</feature>
<organism evidence="4 5">
    <name type="scientific">Penicillium oxalicum (strain 114-2 / CGMCC 5302)</name>
    <name type="common">Penicillium decumbens</name>
    <dbReference type="NCBI Taxonomy" id="933388"/>
    <lineage>
        <taxon>Eukaryota</taxon>
        <taxon>Fungi</taxon>
        <taxon>Dikarya</taxon>
        <taxon>Ascomycota</taxon>
        <taxon>Pezizomycotina</taxon>
        <taxon>Eurotiomycetes</taxon>
        <taxon>Eurotiomycetidae</taxon>
        <taxon>Eurotiales</taxon>
        <taxon>Aspergillaceae</taxon>
        <taxon>Penicillium</taxon>
    </lineage>
</organism>
<proteinExistence type="predicted"/>
<dbReference type="SUPFAM" id="SSF55797">
    <property type="entry name" value="PR-1-like"/>
    <property type="match status" value="1"/>
</dbReference>
<dbReference type="Pfam" id="PF00188">
    <property type="entry name" value="CAP"/>
    <property type="match status" value="1"/>
</dbReference>
<feature type="signal peptide" evidence="2">
    <location>
        <begin position="1"/>
        <end position="17"/>
    </location>
</feature>
<feature type="domain" description="SCP" evidence="3">
    <location>
        <begin position="159"/>
        <end position="309"/>
    </location>
</feature>
<dbReference type="AlphaFoldDB" id="S8AV43"/>
<dbReference type="CDD" id="cd05380">
    <property type="entry name" value="CAP_euk"/>
    <property type="match status" value="1"/>
</dbReference>
<dbReference type="OrthoDB" id="337038at2759"/>
<dbReference type="Proteomes" id="UP000019376">
    <property type="component" value="Unassembled WGS sequence"/>
</dbReference>
<evidence type="ECO:0000256" key="2">
    <source>
        <dbReference type="SAM" id="SignalP"/>
    </source>
</evidence>
<dbReference type="InterPro" id="IPR014044">
    <property type="entry name" value="CAP_dom"/>
</dbReference>
<evidence type="ECO:0000313" key="5">
    <source>
        <dbReference type="Proteomes" id="UP000019376"/>
    </source>
</evidence>
<keyword evidence="2" id="KW-0732">Signal</keyword>
<accession>S8AV43</accession>
<protein>
    <recommendedName>
        <fullName evidence="3">SCP domain-containing protein</fullName>
    </recommendedName>
</protein>
<dbReference type="EMBL" id="KB644408">
    <property type="protein sequence ID" value="EPS25727.1"/>
    <property type="molecule type" value="Genomic_DNA"/>
</dbReference>
<dbReference type="PROSITE" id="PS01009">
    <property type="entry name" value="CRISP_1"/>
    <property type="match status" value="1"/>
</dbReference>
<keyword evidence="5" id="KW-1185">Reference proteome</keyword>
<reference evidence="4 5" key="1">
    <citation type="journal article" date="2013" name="PLoS ONE">
        <title>Genomic and secretomic analyses reveal unique features of the lignocellulolytic enzyme system of Penicillium decumbens.</title>
        <authorList>
            <person name="Liu G."/>
            <person name="Zhang L."/>
            <person name="Wei X."/>
            <person name="Zou G."/>
            <person name="Qin Y."/>
            <person name="Ma L."/>
            <person name="Li J."/>
            <person name="Zheng H."/>
            <person name="Wang S."/>
            <person name="Wang C."/>
            <person name="Xun L."/>
            <person name="Zhao G.-P."/>
            <person name="Zhou Z."/>
            <person name="Qu Y."/>
        </authorList>
    </citation>
    <scope>NUCLEOTIDE SEQUENCE [LARGE SCALE GENOMIC DNA]</scope>
    <source>
        <strain evidence="5">114-2 / CGMCC 5302</strain>
    </source>
</reference>
<evidence type="ECO:0000256" key="1">
    <source>
        <dbReference type="SAM" id="MobiDB-lite"/>
    </source>
</evidence>
<feature type="chain" id="PRO_5004548767" description="SCP domain-containing protein" evidence="2">
    <location>
        <begin position="18"/>
        <end position="326"/>
    </location>
</feature>
<dbReference type="InterPro" id="IPR035940">
    <property type="entry name" value="CAP_sf"/>
</dbReference>
<feature type="compositionally biased region" description="Low complexity" evidence="1">
    <location>
        <begin position="91"/>
        <end position="103"/>
    </location>
</feature>
<evidence type="ECO:0000259" key="3">
    <source>
        <dbReference type="SMART" id="SM00198"/>
    </source>
</evidence>
<dbReference type="SMART" id="SM00198">
    <property type="entry name" value="SCP"/>
    <property type="match status" value="1"/>
</dbReference>
<dbReference type="STRING" id="933388.S8AV43"/>
<name>S8AV43_PENO1</name>
<dbReference type="PRINTS" id="PR00837">
    <property type="entry name" value="V5TPXLIKE"/>
</dbReference>
<dbReference type="HOGENOM" id="CLU_035730_5_0_1"/>
<dbReference type="InterPro" id="IPR018244">
    <property type="entry name" value="Allrgn_V5/Tpx1_CS"/>
</dbReference>
<dbReference type="Gene3D" id="3.40.33.10">
    <property type="entry name" value="CAP"/>
    <property type="match status" value="1"/>
</dbReference>
<dbReference type="eggNOG" id="KOG3017">
    <property type="taxonomic scope" value="Eukaryota"/>
</dbReference>
<evidence type="ECO:0000313" key="4">
    <source>
        <dbReference type="EMBL" id="EPS25727.1"/>
    </source>
</evidence>
<dbReference type="InterPro" id="IPR001283">
    <property type="entry name" value="CRISP-related"/>
</dbReference>
<dbReference type="FunFam" id="3.40.33.10:FF:000018">
    <property type="entry name" value="SCP-like extracellular protein, putative"/>
    <property type="match status" value="1"/>
</dbReference>
<dbReference type="PANTHER" id="PTHR10334">
    <property type="entry name" value="CYSTEINE-RICH SECRETORY PROTEIN-RELATED"/>
    <property type="match status" value="1"/>
</dbReference>
<dbReference type="PhylomeDB" id="S8AV43"/>
<sequence>MRYTLLLAALAAGCVNAVEKDVYVTDWTTVTVTTTVTAPAVTETVQPPQVQIQQAQPTSAAPAVQSVVASEPAPAVQEIVTSSAPAPAPAPVETQAAQEPAPAPVQEPAVVTTEAPVPVETVAAMSTSWSSAWTSTLSVAPASAPTEAPSTAGAPAGNSYQSAVLYNHNIHRSNHSASSVDWSADLEASAKVLASRCVYEHDVSIPGGSIGAGDYGQNIGYGVEAGDIGVMITNLMYNDEINYFPTPYGSADPDMGMFDKWGHFSQIVWKETTHVGCATVTCPSLGNVDSSMALPFTVCNYYPPGNVQSQYGDNVLAPLRQQTYVA</sequence>
<gene>
    <name evidence="4" type="ORF">PDE_00663</name>
</gene>